<evidence type="ECO:0000313" key="2">
    <source>
        <dbReference type="EMBL" id="POF99767.1"/>
    </source>
</evidence>
<dbReference type="Proteomes" id="UP000237378">
    <property type="component" value="Unassembled WGS sequence"/>
</dbReference>
<sequence>MPIRIPQLKKVLLYARAAKLCLAMDRYLSARNAGNPRETEPWIAGFRSLAYAQKRPIGGKGSIRADEIIQIPRRFTRQSGSEHVNLLG</sequence>
<name>A0A1L7NP28_PSEPU</name>
<protein>
    <submittedName>
        <fullName evidence="1">Uncharacterized protein</fullName>
    </submittedName>
</protein>
<reference evidence="2 4" key="2">
    <citation type="submission" date="2016-08" db="EMBL/GenBank/DDBJ databases">
        <authorList>
            <person name="Seilhamer J.J."/>
        </authorList>
    </citation>
    <scope>NUCLEOTIDE SEQUENCE [LARGE SCALE GENOMIC DNA]</scope>
    <source>
        <strain evidence="2 4">KH-18-2</strain>
    </source>
</reference>
<evidence type="ECO:0000313" key="3">
    <source>
        <dbReference type="Proteomes" id="UP000218731"/>
    </source>
</evidence>
<dbReference type="EMBL" id="AP015031">
    <property type="protein sequence ID" value="BAW27204.1"/>
    <property type="molecule type" value="Genomic_DNA"/>
</dbReference>
<dbReference type="Proteomes" id="UP000218731">
    <property type="component" value="Plasmid pKF715B"/>
</dbReference>
<organism evidence="1 3">
    <name type="scientific">Pseudomonas putida</name>
    <name type="common">Arthrobacter siderocapsulatus</name>
    <dbReference type="NCBI Taxonomy" id="303"/>
    <lineage>
        <taxon>Bacteria</taxon>
        <taxon>Pseudomonadati</taxon>
        <taxon>Pseudomonadota</taxon>
        <taxon>Gammaproteobacteria</taxon>
        <taxon>Pseudomonadales</taxon>
        <taxon>Pseudomonadaceae</taxon>
        <taxon>Pseudomonas</taxon>
    </lineage>
</organism>
<evidence type="ECO:0000313" key="4">
    <source>
        <dbReference type="Proteomes" id="UP000237378"/>
    </source>
</evidence>
<geneLocation type="plasmid" evidence="3">
    <name>pkf715b dna</name>
</geneLocation>
<keyword evidence="1" id="KW-0614">Plasmid</keyword>
<dbReference type="EMBL" id="MING01000087">
    <property type="protein sequence ID" value="POF99767.1"/>
    <property type="molecule type" value="Genomic_DNA"/>
</dbReference>
<accession>A0A1L7NP28</accession>
<evidence type="ECO:0000313" key="1">
    <source>
        <dbReference type="EMBL" id="BAW27204.1"/>
    </source>
</evidence>
<gene>
    <name evidence="2" type="ORF">BGP82_28450</name>
    <name evidence="1" type="ORF">KF715C_pB980</name>
</gene>
<dbReference type="AlphaFoldDB" id="A0A1L7NP28"/>
<geneLocation type="plasmid" evidence="1">
    <name>pKF715B</name>
</geneLocation>
<reference evidence="1 3" key="1">
    <citation type="submission" date="2015-11" db="EMBL/GenBank/DDBJ databases">
        <title>Complete genome sequencing of a biphenyl-degrading bacterium, Pseudomonas putida KF715 (=NBRC110667).</title>
        <authorList>
            <person name="Suenaga H."/>
            <person name="Fujihara N."/>
            <person name="Watanabe T."/>
            <person name="Hirose J."/>
            <person name="Kimura N."/>
            <person name="Yamazoe A."/>
            <person name="Hosoyama A."/>
            <person name="Shimodaira J."/>
            <person name="Furukawa K."/>
        </authorList>
    </citation>
    <scope>NUCLEOTIDE SEQUENCE [LARGE SCALE GENOMIC DNA]</scope>
    <source>
        <strain evidence="1 3">KF715</strain>
        <plasmid evidence="1">pKF715B</plasmid>
        <plasmid evidence="3">Plasmid pkf715b dna</plasmid>
    </source>
</reference>
<proteinExistence type="predicted"/>
<reference evidence="2 4" key="3">
    <citation type="submission" date="2018-03" db="EMBL/GenBank/DDBJ databases">
        <title>Draft genome of Pseudomonas putida strain KH-18-2.</title>
        <authorList>
            <person name="Yoshizawa S."/>
            <person name="Khan N.H."/>
            <person name="Nishimura M."/>
            <person name="Chiura H.X."/>
            <person name="Ogura Y."/>
            <person name="Hayashi T."/>
            <person name="Kogure K."/>
        </authorList>
    </citation>
    <scope>NUCLEOTIDE SEQUENCE [LARGE SCALE GENOMIC DNA]</scope>
    <source>
        <strain evidence="2 4">KH-18-2</strain>
    </source>
</reference>